<comment type="subcellular location">
    <subcellularLocation>
        <location evidence="1">Membrane</location>
        <topology evidence="1">Multi-pass membrane protein</topology>
    </subcellularLocation>
</comment>
<feature type="transmembrane region" description="Helical" evidence="8">
    <location>
        <begin position="199"/>
        <end position="217"/>
    </location>
</feature>
<feature type="compositionally biased region" description="Polar residues" evidence="7">
    <location>
        <begin position="1"/>
        <end position="16"/>
    </location>
</feature>
<feature type="region of interest" description="Disordered" evidence="7">
    <location>
        <begin position="437"/>
        <end position="466"/>
    </location>
</feature>
<dbReference type="PANTHER" id="PTHR12560">
    <property type="entry name" value="LONGEVITY ASSURANCE FACTOR 1 LAG1"/>
    <property type="match status" value="1"/>
</dbReference>
<reference evidence="10" key="1">
    <citation type="journal article" date="2023" name="Mol. Phylogenet. Evol.">
        <title>Genome-scale phylogeny and comparative genomics of the fungal order Sordariales.</title>
        <authorList>
            <person name="Hensen N."/>
            <person name="Bonometti L."/>
            <person name="Westerberg I."/>
            <person name="Brannstrom I.O."/>
            <person name="Guillou S."/>
            <person name="Cros-Aarteil S."/>
            <person name="Calhoun S."/>
            <person name="Haridas S."/>
            <person name="Kuo A."/>
            <person name="Mondo S."/>
            <person name="Pangilinan J."/>
            <person name="Riley R."/>
            <person name="LaButti K."/>
            <person name="Andreopoulos B."/>
            <person name="Lipzen A."/>
            <person name="Chen C."/>
            <person name="Yan M."/>
            <person name="Daum C."/>
            <person name="Ng V."/>
            <person name="Clum A."/>
            <person name="Steindorff A."/>
            <person name="Ohm R.A."/>
            <person name="Martin F."/>
            <person name="Silar P."/>
            <person name="Natvig D.O."/>
            <person name="Lalanne C."/>
            <person name="Gautier V."/>
            <person name="Ament-Velasquez S.L."/>
            <person name="Kruys A."/>
            <person name="Hutchinson M.I."/>
            <person name="Powell A.J."/>
            <person name="Barry K."/>
            <person name="Miller A.N."/>
            <person name="Grigoriev I.V."/>
            <person name="Debuchy R."/>
            <person name="Gladieux P."/>
            <person name="Hiltunen Thoren M."/>
            <person name="Johannesson H."/>
        </authorList>
    </citation>
    <scope>NUCLEOTIDE SEQUENCE</scope>
    <source>
        <strain evidence="10">CBS 232.78</strain>
    </source>
</reference>
<dbReference type="PROSITE" id="PS50922">
    <property type="entry name" value="TLC"/>
    <property type="match status" value="1"/>
</dbReference>
<evidence type="ECO:0000256" key="1">
    <source>
        <dbReference type="ARBA" id="ARBA00004141"/>
    </source>
</evidence>
<gene>
    <name evidence="10" type="ORF">B0H63DRAFT_289403</name>
</gene>
<feature type="region of interest" description="Disordered" evidence="7">
    <location>
        <begin position="1"/>
        <end position="71"/>
    </location>
</feature>
<keyword evidence="3 6" id="KW-0812">Transmembrane</keyword>
<comment type="similarity">
    <text evidence="2">Belongs to the sphingosine N-acyltransferase family.</text>
</comment>
<evidence type="ECO:0000313" key="10">
    <source>
        <dbReference type="EMBL" id="KAK3372167.1"/>
    </source>
</evidence>
<dbReference type="EMBL" id="JAULSW010000008">
    <property type="protein sequence ID" value="KAK3372167.1"/>
    <property type="molecule type" value="Genomic_DNA"/>
</dbReference>
<evidence type="ECO:0000313" key="11">
    <source>
        <dbReference type="Proteomes" id="UP001285441"/>
    </source>
</evidence>
<evidence type="ECO:0000256" key="4">
    <source>
        <dbReference type="ARBA" id="ARBA00022989"/>
    </source>
</evidence>
<feature type="domain" description="TLC" evidence="9">
    <location>
        <begin position="193"/>
        <end position="432"/>
    </location>
</feature>
<dbReference type="GO" id="GO:0046513">
    <property type="term" value="P:ceramide biosynthetic process"/>
    <property type="evidence" value="ECO:0007669"/>
    <property type="project" value="InterPro"/>
</dbReference>
<evidence type="ECO:0000256" key="7">
    <source>
        <dbReference type="SAM" id="MobiDB-lite"/>
    </source>
</evidence>
<evidence type="ECO:0000259" key="9">
    <source>
        <dbReference type="PROSITE" id="PS50922"/>
    </source>
</evidence>
<dbReference type="PANTHER" id="PTHR12560:SF0">
    <property type="entry name" value="LD18904P"/>
    <property type="match status" value="1"/>
</dbReference>
<evidence type="ECO:0000256" key="8">
    <source>
        <dbReference type="SAM" id="Phobius"/>
    </source>
</evidence>
<dbReference type="InterPro" id="IPR016439">
    <property type="entry name" value="Lag1/Lac1-like"/>
</dbReference>
<keyword evidence="5 6" id="KW-0472">Membrane</keyword>
<evidence type="ECO:0000256" key="6">
    <source>
        <dbReference type="PROSITE-ProRule" id="PRU00205"/>
    </source>
</evidence>
<dbReference type="SMART" id="SM00724">
    <property type="entry name" value="TLC"/>
    <property type="match status" value="1"/>
</dbReference>
<feature type="transmembrane region" description="Helical" evidence="8">
    <location>
        <begin position="326"/>
        <end position="350"/>
    </location>
</feature>
<evidence type="ECO:0000256" key="5">
    <source>
        <dbReference type="ARBA" id="ARBA00023136"/>
    </source>
</evidence>
<dbReference type="Pfam" id="PF03798">
    <property type="entry name" value="TRAM_LAG1_CLN8"/>
    <property type="match status" value="1"/>
</dbReference>
<protein>
    <submittedName>
        <fullName evidence="10">TLC domain-containing protein</fullName>
    </submittedName>
</protein>
<dbReference type="Proteomes" id="UP001285441">
    <property type="component" value="Unassembled WGS sequence"/>
</dbReference>
<feature type="transmembrane region" description="Helical" evidence="8">
    <location>
        <begin position="237"/>
        <end position="259"/>
    </location>
</feature>
<feature type="compositionally biased region" description="Pro residues" evidence="7">
    <location>
        <begin position="41"/>
        <end position="56"/>
    </location>
</feature>
<organism evidence="10 11">
    <name type="scientific">Podospora didyma</name>
    <dbReference type="NCBI Taxonomy" id="330526"/>
    <lineage>
        <taxon>Eukaryota</taxon>
        <taxon>Fungi</taxon>
        <taxon>Dikarya</taxon>
        <taxon>Ascomycota</taxon>
        <taxon>Pezizomycotina</taxon>
        <taxon>Sordariomycetes</taxon>
        <taxon>Sordariomycetidae</taxon>
        <taxon>Sordariales</taxon>
        <taxon>Podosporaceae</taxon>
        <taxon>Podospora</taxon>
    </lineage>
</organism>
<feature type="transmembrane region" description="Helical" evidence="8">
    <location>
        <begin position="403"/>
        <end position="424"/>
    </location>
</feature>
<accession>A0AAE0K9T0</accession>
<evidence type="ECO:0000256" key="2">
    <source>
        <dbReference type="ARBA" id="ARBA00009808"/>
    </source>
</evidence>
<feature type="transmembrane region" description="Helical" evidence="8">
    <location>
        <begin position="100"/>
        <end position="122"/>
    </location>
</feature>
<name>A0AAE0K9T0_9PEZI</name>
<feature type="compositionally biased region" description="Acidic residues" evidence="7">
    <location>
        <begin position="440"/>
        <end position="466"/>
    </location>
</feature>
<proteinExistence type="inferred from homology"/>
<feature type="compositionally biased region" description="Polar residues" evidence="7">
    <location>
        <begin position="27"/>
        <end position="36"/>
    </location>
</feature>
<dbReference type="GO" id="GO:0016020">
    <property type="term" value="C:membrane"/>
    <property type="evidence" value="ECO:0007669"/>
    <property type="project" value="UniProtKB-SubCell"/>
</dbReference>
<keyword evidence="11" id="KW-1185">Reference proteome</keyword>
<comment type="caution">
    <text evidence="10">The sequence shown here is derived from an EMBL/GenBank/DDBJ whole genome shotgun (WGS) entry which is preliminary data.</text>
</comment>
<dbReference type="InterPro" id="IPR006634">
    <property type="entry name" value="TLC-dom"/>
</dbReference>
<keyword evidence="4 8" id="KW-1133">Transmembrane helix</keyword>
<sequence>MSDSRPPSPVNGQDVTQQHERAAPTLASVSAPTPTAESAFPPTPLFAPAAAPAPPRRPVKRHSIGERETMNGPLYMQASNNVVLLRPLKKRKNEGPLKQFMRWFVENQIGLSFNLLALLFLAHGMPRARDYTAKFFTLSYYNKETAKYGIGRDDGHLMLFYIVLFTGLRAAAMEYVFAPFAKAQGIAKRKDITRFSEQAWLVIYYAIFWTLGLYIYVTSSSFLDLVELWKDWPNRDLGGLMKAYMLGQLAFWLQQILVINIEDRRKDHWQMFTHHIITVSLIYASYRWGFTRVGNLILVLMDVVDLVFPFAKCLKYLGYNRLCDWIFGVFMVSWIVARHIFYPIVCYSVWAHSVVHTPSGCHSGPDGNRIGPFQPPDERGLLYMFEPLWNSEGVVCYDEKVQWWFLSLLLALQGLTIMWLFLIFRVALKVLKGGSAEDTRSDDEAEDEEAIEDEEEAQPLEQEVGVEELDLKNWERRAGVKRQASSTTGVSLPGHSDRKELLGRIGCEKQVE</sequence>
<feature type="transmembrane region" description="Helical" evidence="8">
    <location>
        <begin position="271"/>
        <end position="290"/>
    </location>
</feature>
<dbReference type="GO" id="GO:0050291">
    <property type="term" value="F:sphingosine N-acyltransferase activity"/>
    <property type="evidence" value="ECO:0007669"/>
    <property type="project" value="InterPro"/>
</dbReference>
<evidence type="ECO:0000256" key="3">
    <source>
        <dbReference type="ARBA" id="ARBA00022692"/>
    </source>
</evidence>
<dbReference type="AlphaFoldDB" id="A0AAE0K9T0"/>
<feature type="transmembrane region" description="Helical" evidence="8">
    <location>
        <begin position="296"/>
        <end position="314"/>
    </location>
</feature>
<feature type="transmembrane region" description="Helical" evidence="8">
    <location>
        <begin position="158"/>
        <end position="178"/>
    </location>
</feature>
<reference evidence="10" key="2">
    <citation type="submission" date="2023-06" db="EMBL/GenBank/DDBJ databases">
        <authorList>
            <consortium name="Lawrence Berkeley National Laboratory"/>
            <person name="Haridas S."/>
            <person name="Hensen N."/>
            <person name="Bonometti L."/>
            <person name="Westerberg I."/>
            <person name="Brannstrom I.O."/>
            <person name="Guillou S."/>
            <person name="Cros-Aarteil S."/>
            <person name="Calhoun S."/>
            <person name="Kuo A."/>
            <person name="Mondo S."/>
            <person name="Pangilinan J."/>
            <person name="Riley R."/>
            <person name="LaButti K."/>
            <person name="Andreopoulos B."/>
            <person name="Lipzen A."/>
            <person name="Chen C."/>
            <person name="Yanf M."/>
            <person name="Daum C."/>
            <person name="Ng V."/>
            <person name="Clum A."/>
            <person name="Steindorff A."/>
            <person name="Ohm R."/>
            <person name="Martin F."/>
            <person name="Silar P."/>
            <person name="Natvig D."/>
            <person name="Lalanne C."/>
            <person name="Gautier V."/>
            <person name="Ament-velasquez S.L."/>
            <person name="Kruys A."/>
            <person name="Hutchinson M.I."/>
            <person name="Powell A.J."/>
            <person name="Barry K."/>
            <person name="Miller A.N."/>
            <person name="Grigoriev I.V."/>
            <person name="Debuchy R."/>
            <person name="Gladieux P."/>
            <person name="Thoren M.H."/>
            <person name="Johannesson H."/>
        </authorList>
    </citation>
    <scope>NUCLEOTIDE SEQUENCE</scope>
    <source>
        <strain evidence="10">CBS 232.78</strain>
    </source>
</reference>